<feature type="short sequence motif" description="'HIGH' region" evidence="7">
    <location>
        <begin position="13"/>
        <end position="23"/>
    </location>
</feature>
<evidence type="ECO:0000259" key="9">
    <source>
        <dbReference type="Pfam" id="PF00749"/>
    </source>
</evidence>
<proteinExistence type="inferred from homology"/>
<dbReference type="GO" id="GO:0006400">
    <property type="term" value="P:tRNA modification"/>
    <property type="evidence" value="ECO:0007669"/>
    <property type="project" value="InterPro"/>
</dbReference>
<name>A0A5B0WVV7_9GAMM</name>
<evidence type="ECO:0000256" key="8">
    <source>
        <dbReference type="RuleBase" id="RU363037"/>
    </source>
</evidence>
<dbReference type="GO" id="GO:0005829">
    <property type="term" value="C:cytosol"/>
    <property type="evidence" value="ECO:0007669"/>
    <property type="project" value="TreeGrafter"/>
</dbReference>
<dbReference type="InterPro" id="IPR049940">
    <property type="entry name" value="GluQ/Sye"/>
</dbReference>
<dbReference type="EC" id="6.1.1.-" evidence="7"/>
<dbReference type="Proteomes" id="UP000323708">
    <property type="component" value="Unassembled WGS sequence"/>
</dbReference>
<dbReference type="GO" id="GO:0008270">
    <property type="term" value="F:zinc ion binding"/>
    <property type="evidence" value="ECO:0007669"/>
    <property type="project" value="InterPro"/>
</dbReference>
<keyword evidence="11" id="KW-1185">Reference proteome</keyword>
<dbReference type="NCBIfam" id="NF004314">
    <property type="entry name" value="PRK05710.1-3"/>
    <property type="match status" value="1"/>
</dbReference>
<dbReference type="RefSeq" id="WP_149611919.1">
    <property type="nucleotide sequence ID" value="NZ_VTUX01000006.1"/>
</dbReference>
<comment type="caution">
    <text evidence="10">The sequence shown here is derived from an EMBL/GenBank/DDBJ whole genome shotgun (WGS) entry which is preliminary data.</text>
</comment>
<reference evidence="10 11" key="1">
    <citation type="submission" date="2019-09" db="EMBL/GenBank/DDBJ databases">
        <authorList>
            <person name="Chen X.-Y."/>
        </authorList>
    </citation>
    <scope>NUCLEOTIDE SEQUENCE [LARGE SCALE GENOMIC DNA]</scope>
    <source>
        <strain evidence="10 11">NY5</strain>
    </source>
</reference>
<dbReference type="HAMAP" id="MF_01428">
    <property type="entry name" value="Glu_Q_tRNA_synth"/>
    <property type="match status" value="1"/>
</dbReference>
<dbReference type="GO" id="GO:0006424">
    <property type="term" value="P:glutamyl-tRNA aminoacylation"/>
    <property type="evidence" value="ECO:0007669"/>
    <property type="project" value="InterPro"/>
</dbReference>
<evidence type="ECO:0000313" key="10">
    <source>
        <dbReference type="EMBL" id="KAA1190019.1"/>
    </source>
</evidence>
<dbReference type="FunFam" id="3.40.50.620:FF:000093">
    <property type="entry name" value="Glutamyl-Q tRNA(Asp) synthetase"/>
    <property type="match status" value="1"/>
</dbReference>
<feature type="domain" description="Glutamyl/glutaminyl-tRNA synthetase class Ib catalytic" evidence="9">
    <location>
        <begin position="8"/>
        <end position="106"/>
    </location>
</feature>
<protein>
    <recommendedName>
        <fullName evidence="7">Glutamyl-Q tRNA(Asp) synthetase</fullName>
        <shortName evidence="7">Glu-Q-RSs</shortName>
        <ecNumber evidence="7">6.1.1.-</ecNumber>
    </recommendedName>
</protein>
<accession>A0A5B0WVV7</accession>
<feature type="binding site" evidence="7">
    <location>
        <position position="174"/>
    </location>
    <ligand>
        <name>L-glutamate</name>
        <dbReference type="ChEBI" id="CHEBI:29985"/>
    </ligand>
</feature>
<dbReference type="GO" id="GO:0004818">
    <property type="term" value="F:glutamate-tRNA ligase activity"/>
    <property type="evidence" value="ECO:0007669"/>
    <property type="project" value="TreeGrafter"/>
</dbReference>
<dbReference type="Gene3D" id="3.40.50.620">
    <property type="entry name" value="HUPs"/>
    <property type="match status" value="1"/>
</dbReference>
<keyword evidence="8" id="KW-0648">Protein biosynthesis</keyword>
<feature type="short sequence motif" description="'KMSKS' region" evidence="7">
    <location>
        <begin position="230"/>
        <end position="234"/>
    </location>
</feature>
<dbReference type="EMBL" id="VTUX01000006">
    <property type="protein sequence ID" value="KAA1190019.1"/>
    <property type="molecule type" value="Genomic_DNA"/>
</dbReference>
<keyword evidence="4" id="KW-0862">Zinc</keyword>
<organism evidence="10 11">
    <name type="scientific">Pseudohalioglobus sediminis</name>
    <dbReference type="NCBI Taxonomy" id="2606449"/>
    <lineage>
        <taxon>Bacteria</taxon>
        <taxon>Pseudomonadati</taxon>
        <taxon>Pseudomonadota</taxon>
        <taxon>Gammaproteobacteria</taxon>
        <taxon>Cellvibrionales</taxon>
        <taxon>Halieaceae</taxon>
        <taxon>Pseudohalioglobus</taxon>
    </lineage>
</organism>
<dbReference type="GO" id="GO:0005524">
    <property type="term" value="F:ATP binding"/>
    <property type="evidence" value="ECO:0007669"/>
    <property type="project" value="UniProtKB-KW"/>
</dbReference>
<comment type="function">
    <text evidence="7">Catalyzes the tRNA-independent activation of glutamate in presence of ATP and the subsequent transfer of glutamate onto a tRNA(Asp). Glutamate is transferred on the 2-amino-5-(4,5-dihydroxy-2-cyclopenten-1-yl) moiety of the queuosine in the wobble position of the QUC anticodon.</text>
</comment>
<dbReference type="InterPro" id="IPR014729">
    <property type="entry name" value="Rossmann-like_a/b/a_fold"/>
</dbReference>
<dbReference type="SUPFAM" id="SSF52374">
    <property type="entry name" value="Nucleotidylyl transferase"/>
    <property type="match status" value="1"/>
</dbReference>
<dbReference type="PANTHER" id="PTHR43311">
    <property type="entry name" value="GLUTAMATE--TRNA LIGASE"/>
    <property type="match status" value="1"/>
</dbReference>
<keyword evidence="6 7" id="KW-0030">Aminoacyl-tRNA synthetase</keyword>
<evidence type="ECO:0000256" key="1">
    <source>
        <dbReference type="ARBA" id="ARBA00022598"/>
    </source>
</evidence>
<feature type="domain" description="Glutamyl/glutaminyl-tRNA synthetase class Ib catalytic" evidence="9">
    <location>
        <begin position="124"/>
        <end position="239"/>
    </location>
</feature>
<keyword evidence="3 7" id="KW-0547">Nucleotide-binding</keyword>
<feature type="binding site" evidence="7">
    <location>
        <begin position="10"/>
        <end position="14"/>
    </location>
    <ligand>
        <name>L-glutamate</name>
        <dbReference type="ChEBI" id="CHEBI:29985"/>
    </ligand>
</feature>
<dbReference type="PRINTS" id="PR00987">
    <property type="entry name" value="TRNASYNTHGLU"/>
</dbReference>
<keyword evidence="2" id="KW-0479">Metal-binding</keyword>
<evidence type="ECO:0000256" key="5">
    <source>
        <dbReference type="ARBA" id="ARBA00022840"/>
    </source>
</evidence>
<evidence type="ECO:0000256" key="6">
    <source>
        <dbReference type="ARBA" id="ARBA00023146"/>
    </source>
</evidence>
<evidence type="ECO:0000313" key="11">
    <source>
        <dbReference type="Proteomes" id="UP000323708"/>
    </source>
</evidence>
<evidence type="ECO:0000256" key="2">
    <source>
        <dbReference type="ARBA" id="ARBA00022723"/>
    </source>
</evidence>
<feature type="binding site" evidence="7">
    <location>
        <position position="46"/>
    </location>
    <ligand>
        <name>L-glutamate</name>
        <dbReference type="ChEBI" id="CHEBI:29985"/>
    </ligand>
</feature>
<dbReference type="PANTHER" id="PTHR43311:SF1">
    <property type="entry name" value="GLUTAMYL-Q TRNA(ASP) SYNTHETASE"/>
    <property type="match status" value="1"/>
</dbReference>
<keyword evidence="5 7" id="KW-0067">ATP-binding</keyword>
<dbReference type="InterPro" id="IPR020058">
    <property type="entry name" value="Glu/Gln-tRNA-synth_Ib_cat-dom"/>
</dbReference>
<comment type="caution">
    <text evidence="7">Lacks conserved residue(s) required for the propagation of feature annotation.</text>
</comment>
<feature type="binding site" evidence="7">
    <location>
        <position position="233"/>
    </location>
    <ligand>
        <name>ATP</name>
        <dbReference type="ChEBI" id="CHEBI:30616"/>
    </ligand>
</feature>
<sequence>MSTDASYRGRFAPSPTGPLHLGSLIAAVASYTDARARGGQWLLRMEDLDPPREEPGAADAILASLREHGLHWDEEVLWQSQRAAAYEAALASLDTMGLLFRCDCTRAMLGPGGACAGRCLPRQQEVGTPCAIRVRVPAETCIDFTDQIQGARHEPLGRDLPDFVLKRKDKLYAYQLAVVVDDAAQRVDHVVRGSDLLDSTGRQIYLQRQLGLPEPRYSHLPVITNAQGQKFSKQNHAPALRAGQATDNLRRALAFLGQPTAPAGLRDCAGILDHAARHWSPAAVPAVMGIPASMLANP</sequence>
<dbReference type="AlphaFoldDB" id="A0A5B0WVV7"/>
<dbReference type="InterPro" id="IPR000924">
    <property type="entry name" value="Glu/Gln-tRNA-synth"/>
</dbReference>
<evidence type="ECO:0000256" key="3">
    <source>
        <dbReference type="ARBA" id="ARBA00022741"/>
    </source>
</evidence>
<dbReference type="Pfam" id="PF00749">
    <property type="entry name" value="tRNA-synt_1c"/>
    <property type="match status" value="2"/>
</dbReference>
<comment type="similarity">
    <text evidence="7">Belongs to the class-I aminoacyl-tRNA synthetase family. GluQ subfamily.</text>
</comment>
<evidence type="ECO:0000256" key="4">
    <source>
        <dbReference type="ARBA" id="ARBA00022833"/>
    </source>
</evidence>
<keyword evidence="1 7" id="KW-0436">Ligase</keyword>
<dbReference type="InterPro" id="IPR022380">
    <property type="entry name" value="Glu-Q_tRNA(Asp)_Synthase"/>
</dbReference>
<evidence type="ECO:0000256" key="7">
    <source>
        <dbReference type="HAMAP-Rule" id="MF_01428"/>
    </source>
</evidence>
<dbReference type="NCBIfam" id="TIGR03838">
    <property type="entry name" value="queuosine_YadB"/>
    <property type="match status" value="1"/>
</dbReference>
<feature type="binding site" evidence="7">
    <location>
        <position position="192"/>
    </location>
    <ligand>
        <name>L-glutamate</name>
        <dbReference type="ChEBI" id="CHEBI:29985"/>
    </ligand>
</feature>
<gene>
    <name evidence="7" type="primary">gluQ</name>
    <name evidence="10" type="ORF">F0M18_13190</name>
</gene>